<keyword evidence="2" id="KW-1185">Reference proteome</keyword>
<proteinExistence type="predicted"/>
<gene>
    <name evidence="1" type="ORF">SLEP1_g34599</name>
</gene>
<organism evidence="1 2">
    <name type="scientific">Rubroshorea leprosula</name>
    <dbReference type="NCBI Taxonomy" id="152421"/>
    <lineage>
        <taxon>Eukaryota</taxon>
        <taxon>Viridiplantae</taxon>
        <taxon>Streptophyta</taxon>
        <taxon>Embryophyta</taxon>
        <taxon>Tracheophyta</taxon>
        <taxon>Spermatophyta</taxon>
        <taxon>Magnoliopsida</taxon>
        <taxon>eudicotyledons</taxon>
        <taxon>Gunneridae</taxon>
        <taxon>Pentapetalae</taxon>
        <taxon>rosids</taxon>
        <taxon>malvids</taxon>
        <taxon>Malvales</taxon>
        <taxon>Dipterocarpaceae</taxon>
        <taxon>Rubroshorea</taxon>
    </lineage>
</organism>
<reference evidence="1 2" key="1">
    <citation type="journal article" date="2021" name="Commun. Biol.">
        <title>The genome of Shorea leprosula (Dipterocarpaceae) highlights the ecological relevance of drought in aseasonal tropical rainforests.</title>
        <authorList>
            <person name="Ng K.K.S."/>
            <person name="Kobayashi M.J."/>
            <person name="Fawcett J.A."/>
            <person name="Hatakeyama M."/>
            <person name="Paape T."/>
            <person name="Ng C.H."/>
            <person name="Ang C.C."/>
            <person name="Tnah L.H."/>
            <person name="Lee C.T."/>
            <person name="Nishiyama T."/>
            <person name="Sese J."/>
            <person name="O'Brien M.J."/>
            <person name="Copetti D."/>
            <person name="Mohd Noor M.I."/>
            <person name="Ong R.C."/>
            <person name="Putra M."/>
            <person name="Sireger I.Z."/>
            <person name="Indrioko S."/>
            <person name="Kosugi Y."/>
            <person name="Izuno A."/>
            <person name="Isagi Y."/>
            <person name="Lee S.L."/>
            <person name="Shimizu K.K."/>
        </authorList>
    </citation>
    <scope>NUCLEOTIDE SEQUENCE [LARGE SCALE GENOMIC DNA]</scope>
    <source>
        <strain evidence="1">214</strain>
    </source>
</reference>
<protein>
    <submittedName>
        <fullName evidence="1">Uncharacterized protein</fullName>
    </submittedName>
</protein>
<comment type="caution">
    <text evidence="1">The sequence shown here is derived from an EMBL/GenBank/DDBJ whole genome shotgun (WGS) entry which is preliminary data.</text>
</comment>
<accession>A0AAV5KKT5</accession>
<name>A0AAV5KKT5_9ROSI</name>
<dbReference type="Proteomes" id="UP001054252">
    <property type="component" value="Unassembled WGS sequence"/>
</dbReference>
<dbReference type="EMBL" id="BPVZ01000068">
    <property type="protein sequence ID" value="GKV25106.1"/>
    <property type="molecule type" value="Genomic_DNA"/>
</dbReference>
<dbReference type="AlphaFoldDB" id="A0AAV5KKT5"/>
<sequence length="108" mass="12003">MTAGDGRIGSHIKLVVKIRLDQNTLPNNCTWDHPKKRSALEPLTRLTNDSSLIQRACENRELLYSLTASTARPICSISNFQAKGNLGLGLEFGRSFGPEFDKANLEWS</sequence>
<evidence type="ECO:0000313" key="2">
    <source>
        <dbReference type="Proteomes" id="UP001054252"/>
    </source>
</evidence>
<evidence type="ECO:0000313" key="1">
    <source>
        <dbReference type="EMBL" id="GKV25106.1"/>
    </source>
</evidence>